<evidence type="ECO:0000256" key="2">
    <source>
        <dbReference type="ARBA" id="ARBA00004529"/>
    </source>
</evidence>
<dbReference type="EMBL" id="JAAAIM010000532">
    <property type="protein sequence ID" value="KAG0286938.1"/>
    <property type="molecule type" value="Genomic_DNA"/>
</dbReference>
<evidence type="ECO:0000256" key="9">
    <source>
        <dbReference type="ARBA" id="ARBA00023054"/>
    </source>
</evidence>
<evidence type="ECO:0000256" key="11">
    <source>
        <dbReference type="ARBA" id="ARBA00034776"/>
    </source>
</evidence>
<dbReference type="InterPro" id="IPR008603">
    <property type="entry name" value="DCTN4"/>
</dbReference>
<evidence type="ECO:0000256" key="10">
    <source>
        <dbReference type="ARBA" id="ARBA00023212"/>
    </source>
</evidence>
<feature type="compositionally biased region" description="Low complexity" evidence="14">
    <location>
        <begin position="62"/>
        <end position="72"/>
    </location>
</feature>
<comment type="caution">
    <text evidence="15">The sequence shown here is derived from an EMBL/GenBank/DDBJ whole genome shotgun (WGS) entry which is preliminary data.</text>
</comment>
<keyword evidence="9" id="KW-0175">Coiled coil</keyword>
<evidence type="ECO:0000313" key="15">
    <source>
        <dbReference type="EMBL" id="KAG0286938.1"/>
    </source>
</evidence>
<dbReference type="PANTHER" id="PTHR13034:SF2">
    <property type="entry name" value="DYNACTIN SUBUNIT 4"/>
    <property type="match status" value="1"/>
</dbReference>
<comment type="subcellular location">
    <subcellularLocation>
        <location evidence="1">Cytoplasm</location>
        <location evidence="1">Cytoskeleton</location>
        <location evidence="1">Microtubule organizing center</location>
        <location evidence="1">Centrosome</location>
    </subcellularLocation>
    <subcellularLocation>
        <location evidence="2">Cytoplasm</location>
        <location evidence="2">Cytoskeleton</location>
        <location evidence="2">Stress fiber</location>
    </subcellularLocation>
    <subcellularLocation>
        <location evidence="3">Cytoplasm</location>
        <location evidence="3">Myofibril</location>
    </subcellularLocation>
</comment>
<feature type="region of interest" description="Disordered" evidence="14">
    <location>
        <begin position="30"/>
        <end position="72"/>
    </location>
</feature>
<dbReference type="Pfam" id="PF05502">
    <property type="entry name" value="Dynactin_p62"/>
    <property type="match status" value="2"/>
</dbReference>
<keyword evidence="6" id="KW-0597">Phosphoprotein</keyword>
<evidence type="ECO:0000256" key="5">
    <source>
        <dbReference type="ARBA" id="ARBA00022499"/>
    </source>
</evidence>
<evidence type="ECO:0000256" key="4">
    <source>
        <dbReference type="ARBA" id="ARBA00022490"/>
    </source>
</evidence>
<gene>
    <name evidence="15" type="ORF">BGZ96_009067</name>
</gene>
<comment type="subunit">
    <text evidence="13">Subunit of dynactin, a multiprotein complex part of a tripartite complex with dynein and a adapter, such as BICDL1, BICD2 or HOOK3. The dynactin complex is built around ACTR1A/ACTB filament and consists of an actin-related filament composed of a shoulder domain, a pointed end and a barbed end. Its length is defined by its flexible shoulder domain. The soulder is composed of 2 DCTN1 subunits, 4 DCTN2 and 2 DCTN3. The 4 DCNT2 (via N-terminus) bind the ACTR1A filament and act as molecular rulers to determine the length. The pointed end is important for binding dynein-dynactin cargo adapters. Consists of 4 subunits: ACTR10, DCNT4, DCTN5 and DCTN6. The barbed end is composed of a CAPZA1:CAPZB heterodimers, which binds ACTR1A/ACTB filament and dynactin and stabilizes dynactin. Interacts with ATP7B, but not ATP7A, in a copper-dependent manner. Interacts with ANK2; this interaction is required for localization at costameres. Interacts with N4BP2L1.</text>
</comment>
<keyword evidence="10" id="KW-0206">Cytoskeleton</keyword>
<organism evidence="15 16">
    <name type="scientific">Linnemannia gamsii</name>
    <dbReference type="NCBI Taxonomy" id="64522"/>
    <lineage>
        <taxon>Eukaryota</taxon>
        <taxon>Fungi</taxon>
        <taxon>Fungi incertae sedis</taxon>
        <taxon>Mucoromycota</taxon>
        <taxon>Mortierellomycotina</taxon>
        <taxon>Mortierellomycetes</taxon>
        <taxon>Mortierellales</taxon>
        <taxon>Mortierellaceae</taxon>
        <taxon>Linnemannia</taxon>
    </lineage>
</organism>
<evidence type="ECO:0000256" key="13">
    <source>
        <dbReference type="ARBA" id="ARBA00093507"/>
    </source>
</evidence>
<dbReference type="PANTHER" id="PTHR13034">
    <property type="entry name" value="DYNACTIN P62 SUBUNIT"/>
    <property type="match status" value="1"/>
</dbReference>
<evidence type="ECO:0000256" key="7">
    <source>
        <dbReference type="ARBA" id="ARBA00022843"/>
    </source>
</evidence>
<evidence type="ECO:0000256" key="8">
    <source>
        <dbReference type="ARBA" id="ARBA00022990"/>
    </source>
</evidence>
<keyword evidence="5" id="KW-1017">Isopeptide bond</keyword>
<keyword evidence="7" id="KW-0832">Ubl conjugation</keyword>
<keyword evidence="8" id="KW-0007">Acetylation</keyword>
<evidence type="ECO:0000256" key="6">
    <source>
        <dbReference type="ARBA" id="ARBA00022553"/>
    </source>
</evidence>
<evidence type="ECO:0000313" key="16">
    <source>
        <dbReference type="Proteomes" id="UP001194696"/>
    </source>
</evidence>
<accession>A0ABQ7JX23</accession>
<comment type="similarity">
    <text evidence="11">Belongs to the dynactin subunit 4 family.</text>
</comment>
<feature type="compositionally biased region" description="Low complexity" evidence="14">
    <location>
        <begin position="32"/>
        <end position="51"/>
    </location>
</feature>
<reference evidence="15 16" key="1">
    <citation type="journal article" date="2020" name="Fungal Divers.">
        <title>Resolving the Mortierellaceae phylogeny through synthesis of multi-gene phylogenetics and phylogenomics.</title>
        <authorList>
            <person name="Vandepol N."/>
            <person name="Liber J."/>
            <person name="Desiro A."/>
            <person name="Na H."/>
            <person name="Kennedy M."/>
            <person name="Barry K."/>
            <person name="Grigoriev I.V."/>
            <person name="Miller A.N."/>
            <person name="O'Donnell K."/>
            <person name="Stajich J.E."/>
            <person name="Bonito G."/>
        </authorList>
    </citation>
    <scope>NUCLEOTIDE SEQUENCE [LARGE SCALE GENOMIC DNA]</scope>
    <source>
        <strain evidence="15 16">AD045</strain>
    </source>
</reference>
<sequence length="554" mass="61220">MATMLALNAPPGQGPVIQPFVHYRCLCSSPGPSATASRTPSTTRTATPTRTTNKDDKDMDIDPTTTPTTDITPLQDLVPAAAALTLHQHHHHSLEHEQSKAHAEVYDSGNNSNPHGSHSLSRLYFCDSCDEIRCPKCTQDEIVCYYCPNCLFDVPTASVKSDKHKCSRNCFECPICQSTLSVVSEDPDAGMFAGGQAIPGQYHLTCNMCQWNSQEIGMTFEKPTGLAVQLQKTEDALPDVKEFDRLKDHLEKYFRVHNLKPGLPSSLLTSIQPGSLHSLRYGSSSSHKTQPSDDISPYTPAVQVMEDTENLEKLMSITNLSETTTMKQRLRQLQNQTYSTQRLHPQRIHLRIKKSRRCRSCRHILVKPEQKAQATGFKINLIALSQLPNITIAGLQPMIVQTVSRVILRFTNPRHEEARVSLRYGDGAIPNHGVVIHSPSFTVSPFNEVWEYEVGTMVTAPGSVQEDVYERTANSTSIALDITPAAAGEVKIPLLVTFTFKAHKLQSDTEPSALPTQLVVSGSKDHPAPEIELIDKTVAFWTVIGFGEALPTFS</sequence>
<proteinExistence type="inferred from homology"/>
<protein>
    <recommendedName>
        <fullName evidence="12">Dynactin subunit 4</fullName>
    </recommendedName>
</protein>
<evidence type="ECO:0000256" key="14">
    <source>
        <dbReference type="SAM" id="MobiDB-lite"/>
    </source>
</evidence>
<dbReference type="Proteomes" id="UP001194696">
    <property type="component" value="Unassembled WGS sequence"/>
</dbReference>
<keyword evidence="4" id="KW-0963">Cytoplasm</keyword>
<name>A0ABQ7JX23_9FUNG</name>
<evidence type="ECO:0000256" key="12">
    <source>
        <dbReference type="ARBA" id="ARBA00034864"/>
    </source>
</evidence>
<keyword evidence="16" id="KW-1185">Reference proteome</keyword>
<evidence type="ECO:0000256" key="3">
    <source>
        <dbReference type="ARBA" id="ARBA00004657"/>
    </source>
</evidence>
<evidence type="ECO:0000256" key="1">
    <source>
        <dbReference type="ARBA" id="ARBA00004300"/>
    </source>
</evidence>